<dbReference type="PROSITE" id="PS50932">
    <property type="entry name" value="HTH_LACI_2"/>
    <property type="match status" value="1"/>
</dbReference>
<evidence type="ECO:0000313" key="6">
    <source>
        <dbReference type="EMBL" id="RKN08395.1"/>
    </source>
</evidence>
<dbReference type="AlphaFoldDB" id="A0A3A9W585"/>
<dbReference type="SUPFAM" id="SSF47413">
    <property type="entry name" value="lambda repressor-like DNA-binding domains"/>
    <property type="match status" value="1"/>
</dbReference>
<dbReference type="CDD" id="cd06267">
    <property type="entry name" value="PBP1_LacI_sugar_binding-like"/>
    <property type="match status" value="1"/>
</dbReference>
<gene>
    <name evidence="7" type="ORF">D7318_16555</name>
    <name evidence="6" type="ORF">D7319_15890</name>
</gene>
<dbReference type="Gene3D" id="3.40.50.2300">
    <property type="match status" value="2"/>
</dbReference>
<dbReference type="Proteomes" id="UP000275024">
    <property type="component" value="Unassembled WGS sequence"/>
</dbReference>
<dbReference type="EMBL" id="RBDX01000011">
    <property type="protein sequence ID" value="RKN08395.1"/>
    <property type="molecule type" value="Genomic_DNA"/>
</dbReference>
<organism evidence="6 9">
    <name type="scientific">Streptomyces radicis</name>
    <dbReference type="NCBI Taxonomy" id="1750517"/>
    <lineage>
        <taxon>Bacteria</taxon>
        <taxon>Bacillati</taxon>
        <taxon>Actinomycetota</taxon>
        <taxon>Actinomycetes</taxon>
        <taxon>Kitasatosporales</taxon>
        <taxon>Streptomycetaceae</taxon>
        <taxon>Streptomyces</taxon>
    </lineage>
</organism>
<evidence type="ECO:0000313" key="8">
    <source>
        <dbReference type="Proteomes" id="UP000268652"/>
    </source>
</evidence>
<dbReference type="Pfam" id="PF13377">
    <property type="entry name" value="Peripla_BP_3"/>
    <property type="match status" value="1"/>
</dbReference>
<accession>A0A3A9W585</accession>
<proteinExistence type="predicted"/>
<dbReference type="InterPro" id="IPR028082">
    <property type="entry name" value="Peripla_BP_I"/>
</dbReference>
<dbReference type="SUPFAM" id="SSF53822">
    <property type="entry name" value="Periplasmic binding protein-like I"/>
    <property type="match status" value="1"/>
</dbReference>
<name>A0A3A9W585_9ACTN</name>
<evidence type="ECO:0000313" key="9">
    <source>
        <dbReference type="Proteomes" id="UP000275024"/>
    </source>
</evidence>
<reference evidence="8 9" key="1">
    <citation type="submission" date="2018-09" db="EMBL/GenBank/DDBJ databases">
        <title>Streptomyces sp. nov. DS1-2, an endophytic actinomycete isolated from roots of Dendrobium scabrilingue.</title>
        <authorList>
            <person name="Kuncharoen N."/>
            <person name="Kudo T."/>
            <person name="Ohkuma M."/>
            <person name="Yuki M."/>
            <person name="Tanasupawat S."/>
        </authorList>
    </citation>
    <scope>NUCLEOTIDE SEQUENCE [LARGE SCALE GENOMIC DNA]</scope>
    <source>
        <strain evidence="6 9">AZ1-7</strain>
        <strain evidence="7 8">DS1-2</strain>
    </source>
</reference>
<comment type="caution">
    <text evidence="6">The sequence shown here is derived from an EMBL/GenBank/DDBJ whole genome shotgun (WGS) entry which is preliminary data.</text>
</comment>
<protein>
    <submittedName>
        <fullName evidence="6">LacI family transcriptional regulator</fullName>
    </submittedName>
</protein>
<keyword evidence="8" id="KW-1185">Reference proteome</keyword>
<dbReference type="GO" id="GO:0003700">
    <property type="term" value="F:DNA-binding transcription factor activity"/>
    <property type="evidence" value="ECO:0007669"/>
    <property type="project" value="TreeGrafter"/>
</dbReference>
<keyword evidence="3" id="KW-0238">DNA-binding</keyword>
<dbReference type="InterPro" id="IPR010982">
    <property type="entry name" value="Lambda_DNA-bd_dom_sf"/>
</dbReference>
<feature type="domain" description="HTH lacI-type" evidence="5">
    <location>
        <begin position="16"/>
        <end position="74"/>
    </location>
</feature>
<evidence type="ECO:0000259" key="5">
    <source>
        <dbReference type="PROSITE" id="PS50932"/>
    </source>
</evidence>
<keyword evidence="2" id="KW-0805">Transcription regulation</keyword>
<dbReference type="PANTHER" id="PTHR30146">
    <property type="entry name" value="LACI-RELATED TRANSCRIPTIONAL REPRESSOR"/>
    <property type="match status" value="1"/>
</dbReference>
<dbReference type="EMBL" id="RBDY01000011">
    <property type="protein sequence ID" value="RKN21571.1"/>
    <property type="molecule type" value="Genomic_DNA"/>
</dbReference>
<keyword evidence="4" id="KW-0804">Transcription</keyword>
<evidence type="ECO:0000256" key="4">
    <source>
        <dbReference type="ARBA" id="ARBA00023163"/>
    </source>
</evidence>
<keyword evidence="1" id="KW-0678">Repressor</keyword>
<dbReference type="InterPro" id="IPR000843">
    <property type="entry name" value="HTH_LacI"/>
</dbReference>
<dbReference type="Pfam" id="PF00356">
    <property type="entry name" value="LacI"/>
    <property type="match status" value="1"/>
</dbReference>
<dbReference type="Gene3D" id="1.10.260.40">
    <property type="entry name" value="lambda repressor-like DNA-binding domains"/>
    <property type="match status" value="1"/>
</dbReference>
<sequence>MGRTRRRTGAGGARRVTQADVAAHAGVSTGIVSSVINERDYGSIRVSQATRDRVWRSVKELGYVPNIAARNLARGSNRLIGVFTYQPLFPLESRDFYHEFLVGIEEEAERAGYHLLLFTGSQNAGRQRSIYAEGINSLQLADGSVLVGTDESSEEIARLAADSYPFVFVGQREIPGVELSYVAADYLGGTAAIVHELAARGHRRIAMVQSAHGHEGIPGRRAGFRRARAELGLSAADAPVLTLGEPPLGVDSDGTLADATAAAAWAAGRGATALVVEDSTHAVHIRDAAERAGRSVPGDLALVGLSGAPERPGVADLAEISIPRREMGQEAVRALVGLLADPGAAPPRVTLDCSLREGPSLGPPRDVD</sequence>
<dbReference type="PANTHER" id="PTHR30146:SF148">
    <property type="entry name" value="HTH-TYPE TRANSCRIPTIONAL REPRESSOR PURR-RELATED"/>
    <property type="match status" value="1"/>
</dbReference>
<dbReference type="RefSeq" id="WP_120697889.1">
    <property type="nucleotide sequence ID" value="NZ_RBDX01000011.1"/>
</dbReference>
<dbReference type="InterPro" id="IPR046335">
    <property type="entry name" value="LacI/GalR-like_sensor"/>
</dbReference>
<dbReference type="SMART" id="SM00354">
    <property type="entry name" value="HTH_LACI"/>
    <property type="match status" value="1"/>
</dbReference>
<evidence type="ECO:0000256" key="1">
    <source>
        <dbReference type="ARBA" id="ARBA00022491"/>
    </source>
</evidence>
<evidence type="ECO:0000256" key="2">
    <source>
        <dbReference type="ARBA" id="ARBA00023015"/>
    </source>
</evidence>
<dbReference type="Proteomes" id="UP000268652">
    <property type="component" value="Unassembled WGS sequence"/>
</dbReference>
<evidence type="ECO:0000256" key="3">
    <source>
        <dbReference type="ARBA" id="ARBA00023125"/>
    </source>
</evidence>
<evidence type="ECO:0000313" key="7">
    <source>
        <dbReference type="EMBL" id="RKN21571.1"/>
    </source>
</evidence>
<dbReference type="CDD" id="cd01392">
    <property type="entry name" value="HTH_LacI"/>
    <property type="match status" value="1"/>
</dbReference>
<dbReference type="OrthoDB" id="9790412at2"/>
<dbReference type="GO" id="GO:0000976">
    <property type="term" value="F:transcription cis-regulatory region binding"/>
    <property type="evidence" value="ECO:0007669"/>
    <property type="project" value="TreeGrafter"/>
</dbReference>